<accession>A0A450WZD3</accession>
<name>A0A450WZD3_9GAMM</name>
<dbReference type="InterPro" id="IPR027417">
    <property type="entry name" value="P-loop_NTPase"/>
</dbReference>
<organism evidence="1">
    <name type="scientific">Candidatus Kentrum sp. MB</name>
    <dbReference type="NCBI Taxonomy" id="2138164"/>
    <lineage>
        <taxon>Bacteria</taxon>
        <taxon>Pseudomonadati</taxon>
        <taxon>Pseudomonadota</taxon>
        <taxon>Gammaproteobacteria</taxon>
        <taxon>Candidatus Kentrum</taxon>
    </lineage>
</organism>
<dbReference type="SUPFAM" id="SSF52540">
    <property type="entry name" value="P-loop containing nucleoside triphosphate hydrolases"/>
    <property type="match status" value="1"/>
</dbReference>
<dbReference type="CDD" id="cd01120">
    <property type="entry name" value="RecA-like_superfamily"/>
    <property type="match status" value="1"/>
</dbReference>
<sequence>MDLTKRLTQYQHKHPQWTLDGVYAFTGFDYQLRVYLADFVQALVMESTAEADAGTSHTLESFPDRLQETCPQTDSSPDTIGQAAHGNTVVLPIKRTLTRGLIADVALAFAAIEHFLRFEDPPPPDPLPRYQLITPHTDLPDDPSWEAVRLPVERWQNQSKRTPQLAECWDDILRDRRSDPIRREPDPWWRIIVAVFPHLDNPFAFAQAALDTALRRGELPGSLVRDQITELFTRHRRPAQTTLPIPGRALTDHDFQLLPEDNPGPLQVGQRPTLSRFRERQFMPRPHKVEKARAVLEGLLETRARADRHDQLTLFRITGRSGVGKSALLLQLMADVVAHGLRVIWFEDEVAGLPPLFSALHPDAGIPDHALPDLVFVDDLRVPRSRQRLDLARLQRILESDPQRSWPIIVTCGPPEFGKHLKADAASPLRITDWALAPVEETEAEQLRNWFLRRADQPADVDTAFPRTRAASPFGDGLMLFLALELQHGEPGLFVERLTERLRATAGLDQRLRLPLALNRFDILAPANWLTEADREHLAQLNRHDGFVLDADPHGRTGLRLTHPYLADILYQATRDSGNPRVMANDLAEAIRHARETDLPTLTLLLRILAQGHERLGDVDQGHLANRIASAWSQQPLTEIADPIALADIRVSLACWQARALDIELERRLQCSLLAEARQSLRRADSAWSNLWQRLFRSWPGNADLLADARTWVQRPESIREPAWIIIWEQLWQQPSLSKANMAPLVRLAMDWLQANGDRRDWRYTWRLLAEAPQRLAANLPRETLFQYGWQWLTKPAHGKSGIRFRHENHPAWTFVWQDLLVDPRPSAGFQRRECLQLGADWLPGREKRSEWSHVWQTLIGQRPDALPATLNRAQLVKIGYHWIREDERKNQSEWAHIWQALLSVNPATLAEAGIKRAQLLESGHHWLMEKGRQDRSEWAHIWQTLLSIDPSALAETDIQRARLLESGYHWLMEKGREEQPEWTHVWEKFLAQKASALTEAGIGRPRLLESGYHWLMGEGRADQSKWNYVWRTLLSVDQATLTEAGIRRARLLERGYLWLMEDGRAGQPEWAHVWRALFSEEPSTLAEADITRASVLESGYHWLLGDGREDQPEWAHIWRALLSEEPSALAKAGIERTRLLEIGYHWLLGEGRENQQNWAHIWRVLLAEEPSALAEIGIRRAPVLASGYHWLMEEGRENQQNWAHVWRALLSEEPSALAEVGIGRAPVLASGYHWLMGKGRENQPEWTHVWEKFLTEPSLALTQAGIRRARLLEIGHRWLMEDGRKNQPEWTYVWQRLIAEKPSALARAGIQRARLLEIGHQWITGEGREEQAEWVHVWRALLSLDQAALAEADIERARLLDIGYQWFMAPGRAARNNWTFIWERLFAARDELPESQQDTIISIIMDWLQKKVNRGRDEWDKFFEKLLDAGLAGEELLTMGAQWARENTNAPQMPSLLAKILRASPTPSMVDDLAAWLEGWVREHPGDRRTGFVGGYLSEELGPEPDALDVMPGWSKLLAWLWPEDMAMADITREALGRAQDVTFFIRRDALPHDMAEWTEEFTLGEQWTLRVLDVDSKTRRIGLSIRRGSASKT</sequence>
<dbReference type="EMBL" id="CAADFO010000002">
    <property type="protein sequence ID" value="VFK22412.1"/>
    <property type="molecule type" value="Genomic_DNA"/>
</dbReference>
<evidence type="ECO:0000313" key="1">
    <source>
        <dbReference type="EMBL" id="VFK22412.1"/>
    </source>
</evidence>
<gene>
    <name evidence="1" type="ORF">BECKMB1821G_GA0114241_100217</name>
</gene>
<proteinExistence type="predicted"/>
<protein>
    <submittedName>
        <fullName evidence="1">Uncharacterized protein</fullName>
    </submittedName>
</protein>
<reference evidence="1" key="1">
    <citation type="submission" date="2019-02" db="EMBL/GenBank/DDBJ databases">
        <authorList>
            <person name="Gruber-Vodicka R. H."/>
            <person name="Seah K. B. B."/>
        </authorList>
    </citation>
    <scope>NUCLEOTIDE SEQUENCE</scope>
    <source>
        <strain evidence="1">BECK_BZ197</strain>
    </source>
</reference>